<dbReference type="EMBL" id="BJYS01000029">
    <property type="protein sequence ID" value="GEO05941.1"/>
    <property type="molecule type" value="Genomic_DNA"/>
</dbReference>
<gene>
    <name evidence="1" type="ORF">AAE02nite_36050</name>
</gene>
<proteinExistence type="predicted"/>
<name>A0A512B1W1_9BACT</name>
<comment type="caution">
    <text evidence="1">The sequence shown here is derived from an EMBL/GenBank/DDBJ whole genome shotgun (WGS) entry which is preliminary data.</text>
</comment>
<dbReference type="AlphaFoldDB" id="A0A512B1W1"/>
<dbReference type="Proteomes" id="UP000321532">
    <property type="component" value="Unassembled WGS sequence"/>
</dbReference>
<keyword evidence="2" id="KW-1185">Reference proteome</keyword>
<accession>A0A512B1W1</accession>
<evidence type="ECO:0000313" key="2">
    <source>
        <dbReference type="Proteomes" id="UP000321532"/>
    </source>
</evidence>
<reference evidence="1 2" key="1">
    <citation type="submission" date="2019-07" db="EMBL/GenBank/DDBJ databases">
        <title>Whole genome shotgun sequence of Adhaeribacter aerolatus NBRC 106133.</title>
        <authorList>
            <person name="Hosoyama A."/>
            <person name="Uohara A."/>
            <person name="Ohji S."/>
            <person name="Ichikawa N."/>
        </authorList>
    </citation>
    <scope>NUCLEOTIDE SEQUENCE [LARGE SCALE GENOMIC DNA]</scope>
    <source>
        <strain evidence="1 2">NBRC 106133</strain>
    </source>
</reference>
<organism evidence="1 2">
    <name type="scientific">Adhaeribacter aerolatus</name>
    <dbReference type="NCBI Taxonomy" id="670289"/>
    <lineage>
        <taxon>Bacteria</taxon>
        <taxon>Pseudomonadati</taxon>
        <taxon>Bacteroidota</taxon>
        <taxon>Cytophagia</taxon>
        <taxon>Cytophagales</taxon>
        <taxon>Hymenobacteraceae</taxon>
        <taxon>Adhaeribacter</taxon>
    </lineage>
</organism>
<evidence type="ECO:0000313" key="1">
    <source>
        <dbReference type="EMBL" id="GEO05941.1"/>
    </source>
</evidence>
<sequence length="54" mass="6386">MYNPNSLSLTPKPKRIIIPFCSVYLTNIINQVEYLTIYKILNPKESKTPKKRKF</sequence>
<protein>
    <submittedName>
        <fullName evidence="1">Uncharacterized protein</fullName>
    </submittedName>
</protein>